<name>A0A8S0VWG7_CYCAE</name>
<organism evidence="4 5">
    <name type="scientific">Cyclocybe aegerita</name>
    <name type="common">Black poplar mushroom</name>
    <name type="synonym">Agrocybe aegerita</name>
    <dbReference type="NCBI Taxonomy" id="1973307"/>
    <lineage>
        <taxon>Eukaryota</taxon>
        <taxon>Fungi</taxon>
        <taxon>Dikarya</taxon>
        <taxon>Basidiomycota</taxon>
        <taxon>Agaricomycotina</taxon>
        <taxon>Agaricomycetes</taxon>
        <taxon>Agaricomycetidae</taxon>
        <taxon>Agaricales</taxon>
        <taxon>Agaricineae</taxon>
        <taxon>Bolbitiaceae</taxon>
        <taxon>Cyclocybe</taxon>
    </lineage>
</organism>
<feature type="domain" description="PH" evidence="3">
    <location>
        <begin position="299"/>
        <end position="400"/>
    </location>
</feature>
<feature type="compositionally biased region" description="Basic and acidic residues" evidence="1">
    <location>
        <begin position="239"/>
        <end position="253"/>
    </location>
</feature>
<evidence type="ECO:0000313" key="5">
    <source>
        <dbReference type="Proteomes" id="UP000467700"/>
    </source>
</evidence>
<dbReference type="SMART" id="SM00233">
    <property type="entry name" value="PH"/>
    <property type="match status" value="1"/>
</dbReference>
<sequence>MPPKRQPTNEVERSSQERPRALPIQPPSGDFHSKNNSSIANSDSYNSTSTNTSASHNDNSQVDGSSHHNTTTTSSKVDIKNKRTDTVINFHLNVGNMHVQSPIQSQPSSLASGMRLAVAGLDHAIMANHVPSIAMTEGAETELLKELPFFTPVFTPAIAPNYSKTARQRRLSDGALKEFIGHPSLDTASPMEENVHCMSDGEVKPANVADRSRRIYRTMTTKPSNPFKSKAYSKQVANTKEKNESMPSGKDDNASQIQRPVSLPIQQKESVKGGRKFSVSEAITLGTPALQNILKKVGQPDHQGWLKKKGSSWNSGWNDRYLFLSGSSLYCLKNSVLEACVVKDRIQLRGVRIVVEEISTSRRSPRYGFRIDQHGQKISFRSDDEDGVKEWIGFLRKATIERDYTDPVKMSSTITTIPLADAQAITRRSTLFVPQDLGKSETPPGNIRLDNKGEECLRGTKDDFPTSPTAKQDAPPPSPWQLHVQEKTGVVGISVIRSFSMLLPQTRREAILLFLPSLVIFYLFISSGSYSCK</sequence>
<dbReference type="InterPro" id="IPR011993">
    <property type="entry name" value="PH-like_dom_sf"/>
</dbReference>
<gene>
    <name evidence="4" type="ORF">AAE3_LOCUS1829</name>
</gene>
<feature type="compositionally biased region" description="Low complexity" evidence="1">
    <location>
        <begin position="40"/>
        <end position="60"/>
    </location>
</feature>
<feature type="compositionally biased region" description="Polar residues" evidence="1">
    <location>
        <begin position="254"/>
        <end position="263"/>
    </location>
</feature>
<dbReference type="PROSITE" id="PS50003">
    <property type="entry name" value="PH_DOMAIN"/>
    <property type="match status" value="1"/>
</dbReference>
<keyword evidence="2" id="KW-0472">Membrane</keyword>
<keyword evidence="5" id="KW-1185">Reference proteome</keyword>
<feature type="region of interest" description="Disordered" evidence="1">
    <location>
        <begin position="221"/>
        <end position="263"/>
    </location>
</feature>
<dbReference type="OrthoDB" id="73680at2759"/>
<feature type="region of interest" description="Disordered" evidence="1">
    <location>
        <begin position="456"/>
        <end position="481"/>
    </location>
</feature>
<evidence type="ECO:0000313" key="4">
    <source>
        <dbReference type="EMBL" id="CAA7259331.1"/>
    </source>
</evidence>
<feature type="compositionally biased region" description="Basic and acidic residues" evidence="1">
    <location>
        <begin position="10"/>
        <end position="20"/>
    </location>
</feature>
<dbReference type="Pfam" id="PF00169">
    <property type="entry name" value="PH"/>
    <property type="match status" value="1"/>
</dbReference>
<feature type="region of interest" description="Disordered" evidence="1">
    <location>
        <begin position="1"/>
        <end position="80"/>
    </location>
</feature>
<dbReference type="Proteomes" id="UP000467700">
    <property type="component" value="Unassembled WGS sequence"/>
</dbReference>
<accession>A0A8S0VWG7</accession>
<evidence type="ECO:0000256" key="1">
    <source>
        <dbReference type="SAM" id="MobiDB-lite"/>
    </source>
</evidence>
<comment type="caution">
    <text evidence="4">The sequence shown here is derived from an EMBL/GenBank/DDBJ whole genome shotgun (WGS) entry which is preliminary data.</text>
</comment>
<dbReference type="SUPFAM" id="SSF50729">
    <property type="entry name" value="PH domain-like"/>
    <property type="match status" value="1"/>
</dbReference>
<protein>
    <recommendedName>
        <fullName evidence="3">PH domain-containing protein</fullName>
    </recommendedName>
</protein>
<dbReference type="EMBL" id="CACVBS010000024">
    <property type="protein sequence ID" value="CAA7259331.1"/>
    <property type="molecule type" value="Genomic_DNA"/>
</dbReference>
<keyword evidence="2" id="KW-0812">Transmembrane</keyword>
<dbReference type="Gene3D" id="2.30.29.30">
    <property type="entry name" value="Pleckstrin-homology domain (PH domain)/Phosphotyrosine-binding domain (PTB)"/>
    <property type="match status" value="1"/>
</dbReference>
<evidence type="ECO:0000259" key="3">
    <source>
        <dbReference type="PROSITE" id="PS50003"/>
    </source>
</evidence>
<proteinExistence type="predicted"/>
<dbReference type="AlphaFoldDB" id="A0A8S0VWG7"/>
<dbReference type="InterPro" id="IPR001849">
    <property type="entry name" value="PH_domain"/>
</dbReference>
<reference evidence="4 5" key="1">
    <citation type="submission" date="2020-01" db="EMBL/GenBank/DDBJ databases">
        <authorList>
            <person name="Gupta K D."/>
        </authorList>
    </citation>
    <scope>NUCLEOTIDE SEQUENCE [LARGE SCALE GENOMIC DNA]</scope>
</reference>
<keyword evidence="2" id="KW-1133">Transmembrane helix</keyword>
<feature type="transmembrane region" description="Helical" evidence="2">
    <location>
        <begin position="510"/>
        <end position="530"/>
    </location>
</feature>
<evidence type="ECO:0000256" key="2">
    <source>
        <dbReference type="SAM" id="Phobius"/>
    </source>
</evidence>